<comment type="caution">
    <text evidence="1">The sequence shown here is derived from an EMBL/GenBank/DDBJ whole genome shotgun (WGS) entry which is preliminary data.</text>
</comment>
<dbReference type="OrthoDB" id="5193284at2"/>
<organism evidence="1 2">
    <name type="scientific">Kribbella antiqua</name>
    <dbReference type="NCBI Taxonomy" id="2512217"/>
    <lineage>
        <taxon>Bacteria</taxon>
        <taxon>Bacillati</taxon>
        <taxon>Actinomycetota</taxon>
        <taxon>Actinomycetes</taxon>
        <taxon>Propionibacteriales</taxon>
        <taxon>Kribbellaceae</taxon>
        <taxon>Kribbella</taxon>
    </lineage>
</organism>
<dbReference type="Proteomes" id="UP000295573">
    <property type="component" value="Unassembled WGS sequence"/>
</dbReference>
<protein>
    <submittedName>
        <fullName evidence="1">Uncharacterized protein</fullName>
    </submittedName>
</protein>
<evidence type="ECO:0000313" key="1">
    <source>
        <dbReference type="EMBL" id="TCO46122.1"/>
    </source>
</evidence>
<dbReference type="AlphaFoldDB" id="A0A4R2INI2"/>
<accession>A0A4R2INI2</accession>
<evidence type="ECO:0000313" key="2">
    <source>
        <dbReference type="Proteomes" id="UP000295573"/>
    </source>
</evidence>
<keyword evidence="2" id="KW-1185">Reference proteome</keyword>
<dbReference type="EMBL" id="SLWR01000007">
    <property type="protein sequence ID" value="TCO46122.1"/>
    <property type="molecule type" value="Genomic_DNA"/>
</dbReference>
<proteinExistence type="predicted"/>
<name>A0A4R2INI2_9ACTN</name>
<sequence>MPPQLLWTLKNTDVTTDGSSGPIDPTQVDSLWLAVTVVRPPGKMGQHGAWFDIRLEVQDAGGVWIPVLYLLPGLDADGRGLAYGSIGPSLPASNNNRVSTVPMVLPAQARITWSVKTTPTIFGDTTITLYGR</sequence>
<reference evidence="1 2" key="1">
    <citation type="journal article" date="2015" name="Stand. Genomic Sci.">
        <title>Genomic Encyclopedia of Bacterial and Archaeal Type Strains, Phase III: the genomes of soil and plant-associated and newly described type strains.</title>
        <authorList>
            <person name="Whitman W.B."/>
            <person name="Woyke T."/>
            <person name="Klenk H.P."/>
            <person name="Zhou Y."/>
            <person name="Lilburn T.G."/>
            <person name="Beck B.J."/>
            <person name="De Vos P."/>
            <person name="Vandamme P."/>
            <person name="Eisen J.A."/>
            <person name="Garrity G."/>
            <person name="Hugenholtz P."/>
            <person name="Kyrpides N.C."/>
        </authorList>
    </citation>
    <scope>NUCLEOTIDE SEQUENCE [LARGE SCALE GENOMIC DNA]</scope>
    <source>
        <strain evidence="1 2">VKM Ac-2541</strain>
    </source>
</reference>
<gene>
    <name evidence="1" type="ORF">EV646_107143</name>
</gene>
<dbReference type="RefSeq" id="WP_132151011.1">
    <property type="nucleotide sequence ID" value="NZ_SLWR01000007.1"/>
</dbReference>